<feature type="domain" description="Phosphotyrosine protein phosphatase I" evidence="5">
    <location>
        <begin position="2"/>
        <end position="155"/>
    </location>
</feature>
<evidence type="ECO:0000256" key="3">
    <source>
        <dbReference type="ARBA" id="ARBA00022801"/>
    </source>
</evidence>
<evidence type="ECO:0000256" key="4">
    <source>
        <dbReference type="ARBA" id="ARBA00022912"/>
    </source>
</evidence>
<dbReference type="PANTHER" id="PTHR11717">
    <property type="entry name" value="LOW MOLECULAR WEIGHT PROTEIN TYROSINE PHOSPHATASE"/>
    <property type="match status" value="1"/>
</dbReference>
<evidence type="ECO:0000256" key="2">
    <source>
        <dbReference type="ARBA" id="ARBA00013064"/>
    </source>
</evidence>
<sequence length="164" mass="17375">MTRLLFVCMGNICRSPTAEAVMRQRLEGVGLAGEVEVDSAGTGAWHVGRPPDERSAAAAARRGVTLSGAARQVRDADFADFDLLLCADGANVRELLARLAPDDPARARVRRLREFDPAAVARGDLDVPDPYYGGPRGFDDVLDLVTAACDGLLAAVRDGSLEPA</sequence>
<dbReference type="InterPro" id="IPR023485">
    <property type="entry name" value="Ptyr_pPase"/>
</dbReference>
<dbReference type="EC" id="3.1.3.48" evidence="2"/>
<dbReference type="InterPro" id="IPR036196">
    <property type="entry name" value="Ptyr_pPase_sf"/>
</dbReference>
<keyword evidence="7" id="KW-1185">Reference proteome</keyword>
<dbReference type="Proteomes" id="UP001056035">
    <property type="component" value="Chromosome"/>
</dbReference>
<dbReference type="InterPro" id="IPR017867">
    <property type="entry name" value="Tyr_phospatase_low_mol_wt"/>
</dbReference>
<evidence type="ECO:0000313" key="6">
    <source>
        <dbReference type="EMBL" id="UTI64021.1"/>
    </source>
</evidence>
<proteinExistence type="inferred from homology"/>
<accession>A0ABY5DST0</accession>
<dbReference type="InterPro" id="IPR050438">
    <property type="entry name" value="LMW_PTPase"/>
</dbReference>
<comment type="similarity">
    <text evidence="1">Belongs to the low molecular weight phosphotyrosine protein phosphatase family.</text>
</comment>
<dbReference type="EMBL" id="CP098502">
    <property type="protein sequence ID" value="UTI64021.1"/>
    <property type="molecule type" value="Genomic_DNA"/>
</dbReference>
<dbReference type="Pfam" id="PF01451">
    <property type="entry name" value="LMWPc"/>
    <property type="match status" value="1"/>
</dbReference>
<dbReference type="PANTHER" id="PTHR11717:SF7">
    <property type="entry name" value="LOW MOLECULAR WEIGHT PHOSPHOTYROSINE PROTEIN PHOSPHATASE"/>
    <property type="match status" value="1"/>
</dbReference>
<evidence type="ECO:0000256" key="1">
    <source>
        <dbReference type="ARBA" id="ARBA00011063"/>
    </source>
</evidence>
<dbReference type="Gene3D" id="3.40.50.2300">
    <property type="match status" value="1"/>
</dbReference>
<gene>
    <name evidence="6" type="ORF">NBH00_22120</name>
</gene>
<dbReference type="SMART" id="SM00226">
    <property type="entry name" value="LMWPc"/>
    <property type="match status" value="1"/>
</dbReference>
<dbReference type="SUPFAM" id="SSF52788">
    <property type="entry name" value="Phosphotyrosine protein phosphatases I"/>
    <property type="match status" value="1"/>
</dbReference>
<reference evidence="6 7" key="1">
    <citation type="submission" date="2022-06" db="EMBL/GenBank/DDBJ databases">
        <title>Paraconexibacter antarcticus.</title>
        <authorList>
            <person name="Kim C.S."/>
        </authorList>
    </citation>
    <scope>NUCLEOTIDE SEQUENCE [LARGE SCALE GENOMIC DNA]</scope>
    <source>
        <strain evidence="6 7">02-257</strain>
    </source>
</reference>
<keyword evidence="4" id="KW-0904">Protein phosphatase</keyword>
<organism evidence="6 7">
    <name type="scientific">Paraconexibacter antarcticus</name>
    <dbReference type="NCBI Taxonomy" id="2949664"/>
    <lineage>
        <taxon>Bacteria</taxon>
        <taxon>Bacillati</taxon>
        <taxon>Actinomycetota</taxon>
        <taxon>Thermoleophilia</taxon>
        <taxon>Solirubrobacterales</taxon>
        <taxon>Paraconexibacteraceae</taxon>
        <taxon>Paraconexibacter</taxon>
    </lineage>
</organism>
<dbReference type="RefSeq" id="WP_254570735.1">
    <property type="nucleotide sequence ID" value="NZ_CP098502.1"/>
</dbReference>
<name>A0ABY5DST0_9ACTN</name>
<dbReference type="CDD" id="cd16343">
    <property type="entry name" value="LMWPTP"/>
    <property type="match status" value="1"/>
</dbReference>
<protein>
    <recommendedName>
        <fullName evidence="2">protein-tyrosine-phosphatase</fullName>
        <ecNumber evidence="2">3.1.3.48</ecNumber>
    </recommendedName>
</protein>
<keyword evidence="3" id="KW-0378">Hydrolase</keyword>
<evidence type="ECO:0000259" key="5">
    <source>
        <dbReference type="SMART" id="SM00226"/>
    </source>
</evidence>
<evidence type="ECO:0000313" key="7">
    <source>
        <dbReference type="Proteomes" id="UP001056035"/>
    </source>
</evidence>
<dbReference type="PRINTS" id="PR00719">
    <property type="entry name" value="LMWPTPASE"/>
</dbReference>